<dbReference type="GeneID" id="60696242"/>
<dbReference type="STRING" id="930.GCA_002079865_00390"/>
<dbReference type="EMBL" id="LWSA01000097">
    <property type="protein sequence ID" value="OCX73699.1"/>
    <property type="molecule type" value="Genomic_DNA"/>
</dbReference>
<proteinExistence type="predicted"/>
<comment type="caution">
    <text evidence="1">The sequence shown here is derived from an EMBL/GenBank/DDBJ whole genome shotgun (WGS) entry which is preliminary data.</text>
</comment>
<accession>A0A1C2ICH8</accession>
<evidence type="ECO:0000313" key="1">
    <source>
        <dbReference type="EMBL" id="OCX73699.1"/>
    </source>
</evidence>
<dbReference type="AlphaFoldDB" id="A0A1C2ICH8"/>
<reference evidence="1 2" key="1">
    <citation type="journal article" date="2016" name="Int. J. Mol. Sci.">
        <title>Comparative genomics of the extreme acidophile Acidithiobacillus thiooxidans reveals intraspecific divergence and niche adaptation.</title>
        <authorList>
            <person name="Zhang X."/>
            <person name="Feng X."/>
            <person name="Tao J."/>
            <person name="Ma L."/>
            <person name="Xiao Y."/>
            <person name="Liang Y."/>
            <person name="Liu X."/>
            <person name="Yin H."/>
        </authorList>
    </citation>
    <scope>NUCLEOTIDE SEQUENCE [LARGE SCALE GENOMIC DNA]</scope>
    <source>
        <strain evidence="1 2">A02</strain>
    </source>
</reference>
<protein>
    <submittedName>
        <fullName evidence="1">Uncharacterized protein</fullName>
    </submittedName>
</protein>
<dbReference type="Proteomes" id="UP000094893">
    <property type="component" value="Unassembled WGS sequence"/>
</dbReference>
<gene>
    <name evidence="1" type="ORF">A6P07_07730</name>
</gene>
<organism evidence="1 2">
    <name type="scientific">Acidithiobacillus thiooxidans</name>
    <name type="common">Thiobacillus thiooxidans</name>
    <dbReference type="NCBI Taxonomy" id="930"/>
    <lineage>
        <taxon>Bacteria</taxon>
        <taxon>Pseudomonadati</taxon>
        <taxon>Pseudomonadota</taxon>
        <taxon>Acidithiobacillia</taxon>
        <taxon>Acidithiobacillales</taxon>
        <taxon>Acidithiobacillaceae</taxon>
        <taxon>Acidithiobacillus</taxon>
    </lineage>
</organism>
<name>A0A1C2ICH8_ACITH</name>
<dbReference type="RefSeq" id="WP_024895223.1">
    <property type="nucleotide sequence ID" value="NZ_LWRZ01000279.1"/>
</dbReference>
<evidence type="ECO:0000313" key="2">
    <source>
        <dbReference type="Proteomes" id="UP000094893"/>
    </source>
</evidence>
<sequence>MLEMTEALIHHARFCILNMTHADSFEIEQAIKTAQAWAFDAGKAAFTTKTSRPNDLPVMLHAAYDDGFFEAQLADSEEREYAEWSREFEEELEEFRQNYPDSPEKRFIFCPNGHNSLFTKSGYKECAECGCLMTEDAEESFYNAGQCK</sequence>